<dbReference type="AlphaFoldDB" id="A0A6A2ZGQ7"/>
<evidence type="ECO:0000313" key="4">
    <source>
        <dbReference type="Proteomes" id="UP000436088"/>
    </source>
</evidence>
<feature type="region of interest" description="Disordered" evidence="1">
    <location>
        <begin position="25"/>
        <end position="53"/>
    </location>
</feature>
<feature type="transmembrane region" description="Helical" evidence="2">
    <location>
        <begin position="80"/>
        <end position="101"/>
    </location>
</feature>
<keyword evidence="2" id="KW-0472">Membrane</keyword>
<gene>
    <name evidence="3" type="ORF">F3Y22_tig00110893pilonHSYRG00569</name>
</gene>
<comment type="caution">
    <text evidence="3">The sequence shown here is derived from an EMBL/GenBank/DDBJ whole genome shotgun (WGS) entry which is preliminary data.</text>
</comment>
<dbReference type="EMBL" id="VEPZ02001150">
    <property type="protein sequence ID" value="KAE8690817.1"/>
    <property type="molecule type" value="Genomic_DNA"/>
</dbReference>
<evidence type="ECO:0000256" key="2">
    <source>
        <dbReference type="SAM" id="Phobius"/>
    </source>
</evidence>
<feature type="compositionally biased region" description="Polar residues" evidence="1">
    <location>
        <begin position="39"/>
        <end position="48"/>
    </location>
</feature>
<sequence>MDEEDGVRTRSFRYEEYNNRRGFLRSYPLHSGEDEENNGETASVTEGSSKGKKPMKKIILSACDWSGEKLMVLRRFKHRFTAYVIACISICFKSPTALISVDLFLSPPPLYIFKIP</sequence>
<proteinExistence type="predicted"/>
<reference evidence="3" key="1">
    <citation type="submission" date="2019-09" db="EMBL/GenBank/DDBJ databases">
        <title>Draft genome information of white flower Hibiscus syriacus.</title>
        <authorList>
            <person name="Kim Y.-M."/>
        </authorList>
    </citation>
    <scope>NUCLEOTIDE SEQUENCE [LARGE SCALE GENOMIC DNA]</scope>
    <source>
        <strain evidence="3">YM2019G1</strain>
    </source>
</reference>
<organism evidence="3 4">
    <name type="scientific">Hibiscus syriacus</name>
    <name type="common">Rose of Sharon</name>
    <dbReference type="NCBI Taxonomy" id="106335"/>
    <lineage>
        <taxon>Eukaryota</taxon>
        <taxon>Viridiplantae</taxon>
        <taxon>Streptophyta</taxon>
        <taxon>Embryophyta</taxon>
        <taxon>Tracheophyta</taxon>
        <taxon>Spermatophyta</taxon>
        <taxon>Magnoliopsida</taxon>
        <taxon>eudicotyledons</taxon>
        <taxon>Gunneridae</taxon>
        <taxon>Pentapetalae</taxon>
        <taxon>rosids</taxon>
        <taxon>malvids</taxon>
        <taxon>Malvales</taxon>
        <taxon>Malvaceae</taxon>
        <taxon>Malvoideae</taxon>
        <taxon>Hibiscus</taxon>
    </lineage>
</organism>
<evidence type="ECO:0000256" key="1">
    <source>
        <dbReference type="SAM" id="MobiDB-lite"/>
    </source>
</evidence>
<evidence type="ECO:0000313" key="3">
    <source>
        <dbReference type="EMBL" id="KAE8690817.1"/>
    </source>
</evidence>
<keyword evidence="2" id="KW-0812">Transmembrane</keyword>
<protein>
    <submittedName>
        <fullName evidence="3">Uncharacterized protein</fullName>
    </submittedName>
</protein>
<dbReference type="Proteomes" id="UP000436088">
    <property type="component" value="Unassembled WGS sequence"/>
</dbReference>
<keyword evidence="2" id="KW-1133">Transmembrane helix</keyword>
<keyword evidence="4" id="KW-1185">Reference proteome</keyword>
<name>A0A6A2ZGQ7_HIBSY</name>
<accession>A0A6A2ZGQ7</accession>